<evidence type="ECO:0000256" key="5">
    <source>
        <dbReference type="ARBA" id="ARBA00022692"/>
    </source>
</evidence>
<dbReference type="GO" id="GO:0006865">
    <property type="term" value="P:amino acid transport"/>
    <property type="evidence" value="ECO:0007669"/>
    <property type="project" value="TreeGrafter"/>
</dbReference>
<proteinExistence type="inferred from homology"/>
<feature type="transmembrane region" description="Helical" evidence="8">
    <location>
        <begin position="188"/>
        <end position="208"/>
    </location>
</feature>
<keyword evidence="3 8" id="KW-0813">Transport</keyword>
<evidence type="ECO:0000256" key="4">
    <source>
        <dbReference type="ARBA" id="ARBA00022475"/>
    </source>
</evidence>
<keyword evidence="6 8" id="KW-1133">Transmembrane helix</keyword>
<evidence type="ECO:0000256" key="2">
    <source>
        <dbReference type="ARBA" id="ARBA00010072"/>
    </source>
</evidence>
<evidence type="ECO:0000256" key="3">
    <source>
        <dbReference type="ARBA" id="ARBA00022448"/>
    </source>
</evidence>
<dbReference type="Gene3D" id="1.10.3720.10">
    <property type="entry name" value="MetI-like"/>
    <property type="match status" value="1"/>
</dbReference>
<evidence type="ECO:0000256" key="1">
    <source>
        <dbReference type="ARBA" id="ARBA00004429"/>
    </source>
</evidence>
<feature type="transmembrane region" description="Helical" evidence="8">
    <location>
        <begin position="117"/>
        <end position="134"/>
    </location>
</feature>
<feature type="transmembrane region" description="Helical" evidence="8">
    <location>
        <begin position="20"/>
        <end position="42"/>
    </location>
</feature>
<name>A0A437MJD2_9PROT</name>
<comment type="caution">
    <text evidence="10">The sequence shown here is derived from an EMBL/GenBank/DDBJ whole genome shotgun (WGS) entry which is preliminary data.</text>
</comment>
<comment type="similarity">
    <text evidence="2">Belongs to the binding-protein-dependent transport system permease family. HisMQ subfamily.</text>
</comment>
<accession>A0A437MJD2</accession>
<gene>
    <name evidence="10" type="ORF">EOD42_08195</name>
</gene>
<dbReference type="Pfam" id="PF00528">
    <property type="entry name" value="BPD_transp_1"/>
    <property type="match status" value="1"/>
</dbReference>
<dbReference type="Proteomes" id="UP000282957">
    <property type="component" value="Unassembled WGS sequence"/>
</dbReference>
<keyword evidence="11" id="KW-1185">Reference proteome</keyword>
<dbReference type="OrthoDB" id="9814550at2"/>
<dbReference type="EMBL" id="SACL01000002">
    <property type="protein sequence ID" value="RVT97774.1"/>
    <property type="molecule type" value="Genomic_DNA"/>
</dbReference>
<dbReference type="PANTHER" id="PTHR30614:SF36">
    <property type="entry name" value="ABC TRANSPORTER MEMBRANE-SPANNING PERMEASE-GLUTAMINE TRANSPORT"/>
    <property type="match status" value="1"/>
</dbReference>
<evidence type="ECO:0000313" key="10">
    <source>
        <dbReference type="EMBL" id="RVT97774.1"/>
    </source>
</evidence>
<keyword evidence="5 8" id="KW-0812">Transmembrane</keyword>
<sequence length="233" mass="24430">MNLIIENLPLLWIGLKATLSLALVTLLASSAIGVVLGSLATLKPKPLRVAVALYVETFRDIPLIVTIFTIFFGAPFVGVPLEPFPAVALGLSLWGGANASEIVRAGITSVPAGQTEAARALGLHTAKIYLLILWPQATRAVLPAYTGLLALLFQSTSLGALVGVTEFLKAGGLIIERSTVMLGVNPSFQIYGVVLAVYFVISSGLSLLSRWLERRLAKGGTRAVVAAPDAASL</sequence>
<dbReference type="InterPro" id="IPR010065">
    <property type="entry name" value="AA_ABC_transptr_permease_3TM"/>
</dbReference>
<evidence type="ECO:0000256" key="7">
    <source>
        <dbReference type="ARBA" id="ARBA00023136"/>
    </source>
</evidence>
<organism evidence="10 11">
    <name type="scientific">Rhodovarius crocodyli</name>
    <dbReference type="NCBI Taxonomy" id="1979269"/>
    <lineage>
        <taxon>Bacteria</taxon>
        <taxon>Pseudomonadati</taxon>
        <taxon>Pseudomonadota</taxon>
        <taxon>Alphaproteobacteria</taxon>
        <taxon>Acetobacterales</taxon>
        <taxon>Roseomonadaceae</taxon>
        <taxon>Rhodovarius</taxon>
    </lineage>
</organism>
<evidence type="ECO:0000259" key="9">
    <source>
        <dbReference type="PROSITE" id="PS50928"/>
    </source>
</evidence>
<feature type="domain" description="ABC transmembrane type-1" evidence="9">
    <location>
        <begin position="15"/>
        <end position="209"/>
    </location>
</feature>
<dbReference type="SUPFAM" id="SSF161098">
    <property type="entry name" value="MetI-like"/>
    <property type="match status" value="1"/>
</dbReference>
<dbReference type="NCBIfam" id="TIGR01726">
    <property type="entry name" value="HEQRo_perm_3TM"/>
    <property type="match status" value="1"/>
</dbReference>
<dbReference type="GO" id="GO:0022857">
    <property type="term" value="F:transmembrane transporter activity"/>
    <property type="evidence" value="ECO:0007669"/>
    <property type="project" value="InterPro"/>
</dbReference>
<feature type="transmembrane region" description="Helical" evidence="8">
    <location>
        <begin position="63"/>
        <end position="81"/>
    </location>
</feature>
<dbReference type="CDD" id="cd06261">
    <property type="entry name" value="TM_PBP2"/>
    <property type="match status" value="1"/>
</dbReference>
<evidence type="ECO:0000256" key="8">
    <source>
        <dbReference type="RuleBase" id="RU363032"/>
    </source>
</evidence>
<keyword evidence="4" id="KW-1003">Cell membrane</keyword>
<dbReference type="InterPro" id="IPR035906">
    <property type="entry name" value="MetI-like_sf"/>
</dbReference>
<feature type="transmembrane region" description="Helical" evidence="8">
    <location>
        <begin position="146"/>
        <end position="168"/>
    </location>
</feature>
<dbReference type="InterPro" id="IPR043429">
    <property type="entry name" value="ArtM/GltK/GlnP/TcyL/YhdX-like"/>
</dbReference>
<keyword evidence="7 8" id="KW-0472">Membrane</keyword>
<dbReference type="AlphaFoldDB" id="A0A437MJD2"/>
<dbReference type="PROSITE" id="PS50928">
    <property type="entry name" value="ABC_TM1"/>
    <property type="match status" value="1"/>
</dbReference>
<reference evidence="10 11" key="1">
    <citation type="submission" date="2019-01" db="EMBL/GenBank/DDBJ databases">
        <authorList>
            <person name="Chen W.-M."/>
        </authorList>
    </citation>
    <scope>NUCLEOTIDE SEQUENCE [LARGE SCALE GENOMIC DNA]</scope>
    <source>
        <strain evidence="10 11">CCP-6</strain>
    </source>
</reference>
<evidence type="ECO:0000256" key="6">
    <source>
        <dbReference type="ARBA" id="ARBA00022989"/>
    </source>
</evidence>
<evidence type="ECO:0000313" key="11">
    <source>
        <dbReference type="Proteomes" id="UP000282957"/>
    </source>
</evidence>
<comment type="subcellular location">
    <subcellularLocation>
        <location evidence="1">Cell inner membrane</location>
        <topology evidence="1">Multi-pass membrane protein</topology>
    </subcellularLocation>
    <subcellularLocation>
        <location evidence="8">Cell membrane</location>
        <topology evidence="8">Multi-pass membrane protein</topology>
    </subcellularLocation>
</comment>
<dbReference type="RefSeq" id="WP_127787002.1">
    <property type="nucleotide sequence ID" value="NZ_SACL01000002.1"/>
</dbReference>
<dbReference type="GO" id="GO:0043190">
    <property type="term" value="C:ATP-binding cassette (ABC) transporter complex"/>
    <property type="evidence" value="ECO:0007669"/>
    <property type="project" value="InterPro"/>
</dbReference>
<protein>
    <submittedName>
        <fullName evidence="10">Amino acid ABC transporter permease</fullName>
    </submittedName>
</protein>
<dbReference type="PANTHER" id="PTHR30614">
    <property type="entry name" value="MEMBRANE COMPONENT OF AMINO ACID ABC TRANSPORTER"/>
    <property type="match status" value="1"/>
</dbReference>
<dbReference type="InterPro" id="IPR000515">
    <property type="entry name" value="MetI-like"/>
</dbReference>